<comment type="similarity">
    <text evidence="6">Belongs to the vsr family.</text>
</comment>
<evidence type="ECO:0000313" key="9">
    <source>
        <dbReference type="Proteomes" id="UP000198824"/>
    </source>
</evidence>
<comment type="function">
    <text evidence="6">May nick specific sequences that contain T:G mispairs resulting from m5C-deamination.</text>
</comment>
<dbReference type="PIRSF" id="PIRSF018267">
    <property type="entry name" value="VSR_endonuc"/>
    <property type="match status" value="1"/>
</dbReference>
<dbReference type="CDD" id="cd00221">
    <property type="entry name" value="Vsr"/>
    <property type="match status" value="1"/>
</dbReference>
<keyword evidence="5 6" id="KW-0234">DNA repair</keyword>
<dbReference type="GO" id="GO:0004519">
    <property type="term" value="F:endonuclease activity"/>
    <property type="evidence" value="ECO:0007669"/>
    <property type="project" value="UniProtKB-KW"/>
</dbReference>
<keyword evidence="2 6" id="KW-0255">Endonuclease</keyword>
<feature type="region of interest" description="Disordered" evidence="7">
    <location>
        <begin position="1"/>
        <end position="22"/>
    </location>
</feature>
<protein>
    <recommendedName>
        <fullName evidence="6">Very short patch repair endonuclease</fullName>
        <ecNumber evidence="6">3.1.-.-</ecNumber>
    </recommendedName>
</protein>
<dbReference type="AlphaFoldDB" id="A0A1I6JRG1"/>
<evidence type="ECO:0000256" key="6">
    <source>
        <dbReference type="PIRNR" id="PIRNR018267"/>
    </source>
</evidence>
<keyword evidence="3 6" id="KW-0227">DNA damage</keyword>
<dbReference type="EMBL" id="FOZG01000001">
    <property type="protein sequence ID" value="SFR81565.1"/>
    <property type="molecule type" value="Genomic_DNA"/>
</dbReference>
<dbReference type="STRING" id="1166337.SAMN05192580_0724"/>
<organism evidence="8 9">
    <name type="scientific">Sphingomonas jatrophae</name>
    <dbReference type="NCBI Taxonomy" id="1166337"/>
    <lineage>
        <taxon>Bacteria</taxon>
        <taxon>Pseudomonadati</taxon>
        <taxon>Pseudomonadota</taxon>
        <taxon>Alphaproteobacteria</taxon>
        <taxon>Sphingomonadales</taxon>
        <taxon>Sphingomonadaceae</taxon>
        <taxon>Sphingomonas</taxon>
    </lineage>
</organism>
<gene>
    <name evidence="8" type="ORF">SAMN05192580_0724</name>
</gene>
<dbReference type="InterPro" id="IPR004603">
    <property type="entry name" value="DNA_mismatch_endonuc_vsr"/>
</dbReference>
<evidence type="ECO:0000256" key="1">
    <source>
        <dbReference type="ARBA" id="ARBA00022722"/>
    </source>
</evidence>
<dbReference type="Proteomes" id="UP000198824">
    <property type="component" value="Unassembled WGS sequence"/>
</dbReference>
<sequence>MADHLSPEARSANMGRVKGANTGPEVQVRKIAHRLGLRFRLHRRDLPGTPDLVLPRHKVAIFVHGCFWHRHKGCSRATTPKTRETFWLAKFEATVRRDAQHEVALIALGWRVLTIWECEIKDRQLIEQRLIISAQNVKQEDKCITMP</sequence>
<evidence type="ECO:0000256" key="4">
    <source>
        <dbReference type="ARBA" id="ARBA00022801"/>
    </source>
</evidence>
<proteinExistence type="inferred from homology"/>
<dbReference type="NCBIfam" id="TIGR00632">
    <property type="entry name" value="vsr"/>
    <property type="match status" value="1"/>
</dbReference>
<evidence type="ECO:0000313" key="8">
    <source>
        <dbReference type="EMBL" id="SFR81565.1"/>
    </source>
</evidence>
<dbReference type="RefSeq" id="WP_093310795.1">
    <property type="nucleotide sequence ID" value="NZ_FOZG01000001.1"/>
</dbReference>
<name>A0A1I6JRG1_9SPHN</name>
<accession>A0A1I6JRG1</accession>
<dbReference type="GO" id="GO:0006298">
    <property type="term" value="P:mismatch repair"/>
    <property type="evidence" value="ECO:0007669"/>
    <property type="project" value="UniProtKB-UniRule"/>
</dbReference>
<dbReference type="SUPFAM" id="SSF52980">
    <property type="entry name" value="Restriction endonuclease-like"/>
    <property type="match status" value="1"/>
</dbReference>
<keyword evidence="1 6" id="KW-0540">Nuclease</keyword>
<evidence type="ECO:0000256" key="3">
    <source>
        <dbReference type="ARBA" id="ARBA00022763"/>
    </source>
</evidence>
<keyword evidence="4 6" id="KW-0378">Hydrolase</keyword>
<dbReference type="Pfam" id="PF03852">
    <property type="entry name" value="Vsr"/>
    <property type="match status" value="1"/>
</dbReference>
<dbReference type="EC" id="3.1.-.-" evidence="6"/>
<evidence type="ECO:0000256" key="5">
    <source>
        <dbReference type="ARBA" id="ARBA00023204"/>
    </source>
</evidence>
<evidence type="ECO:0000256" key="2">
    <source>
        <dbReference type="ARBA" id="ARBA00022759"/>
    </source>
</evidence>
<dbReference type="Gene3D" id="3.40.960.10">
    <property type="entry name" value="VSR Endonuclease"/>
    <property type="match status" value="1"/>
</dbReference>
<evidence type="ECO:0000256" key="7">
    <source>
        <dbReference type="SAM" id="MobiDB-lite"/>
    </source>
</evidence>
<dbReference type="GO" id="GO:0016787">
    <property type="term" value="F:hydrolase activity"/>
    <property type="evidence" value="ECO:0007669"/>
    <property type="project" value="UniProtKB-KW"/>
</dbReference>
<reference evidence="8 9" key="1">
    <citation type="submission" date="2016-10" db="EMBL/GenBank/DDBJ databases">
        <authorList>
            <person name="de Groot N.N."/>
        </authorList>
    </citation>
    <scope>NUCLEOTIDE SEQUENCE [LARGE SCALE GENOMIC DNA]</scope>
    <source>
        <strain evidence="8 9">S5-249</strain>
    </source>
</reference>
<dbReference type="OrthoDB" id="9801520at2"/>
<dbReference type="InterPro" id="IPR011335">
    <property type="entry name" value="Restrct_endonuc-II-like"/>
</dbReference>
<keyword evidence="9" id="KW-1185">Reference proteome</keyword>